<protein>
    <recommendedName>
        <fullName evidence="3">Four helix bundle protein</fullName>
    </recommendedName>
</protein>
<dbReference type="Pfam" id="PF05635">
    <property type="entry name" value="23S_rRNA_IVP"/>
    <property type="match status" value="1"/>
</dbReference>
<dbReference type="InterPro" id="IPR036583">
    <property type="entry name" value="23S_rRNA_IVS_sf"/>
</dbReference>
<dbReference type="EMBL" id="AP018049">
    <property type="protein sequence ID" value="BBA29279.1"/>
    <property type="molecule type" value="Genomic_DNA"/>
</dbReference>
<dbReference type="InterPro" id="IPR012657">
    <property type="entry name" value="23S_rRNA-intervening_sequence"/>
</dbReference>
<evidence type="ECO:0000313" key="1">
    <source>
        <dbReference type="EMBL" id="BBA29279.1"/>
    </source>
</evidence>
<dbReference type="PANTHER" id="PTHR38471:SF2">
    <property type="entry name" value="FOUR HELIX BUNDLE PROTEIN"/>
    <property type="match status" value="1"/>
</dbReference>
<sequence>MLKRENNILLTKVDAFSNRIIRLYKYLKDEEKEFILSKQLLRSGTSIGANIAESQSAQSSADFIHKLEVALKEAKETHYWLEKLLVGEYINEGGYKSMSNDNVEIIKLLTSIIITKKRNMRSGLDVKY</sequence>
<dbReference type="Proteomes" id="UP000267517">
    <property type="component" value="Chromosome I"/>
</dbReference>
<evidence type="ECO:0008006" key="3">
    <source>
        <dbReference type="Google" id="ProtNLM"/>
    </source>
</evidence>
<dbReference type="AlphaFoldDB" id="A0A250KHW2"/>
<dbReference type="NCBIfam" id="TIGR02436">
    <property type="entry name" value="four helix bundle protein"/>
    <property type="match status" value="1"/>
</dbReference>
<gene>
    <name evidence="1" type="ORF">PMEL1_01209</name>
</gene>
<name>A0A250KHW2_9BACT</name>
<dbReference type="RefSeq" id="WP_120174399.1">
    <property type="nucleotide sequence ID" value="NZ_AP018049.1"/>
</dbReference>
<organism evidence="1 2">
    <name type="scientific">Prevotella melaninogenica</name>
    <dbReference type="NCBI Taxonomy" id="28132"/>
    <lineage>
        <taxon>Bacteria</taxon>
        <taxon>Pseudomonadati</taxon>
        <taxon>Bacteroidota</taxon>
        <taxon>Bacteroidia</taxon>
        <taxon>Bacteroidales</taxon>
        <taxon>Prevotellaceae</taxon>
        <taxon>Prevotella</taxon>
    </lineage>
</organism>
<dbReference type="PANTHER" id="PTHR38471">
    <property type="entry name" value="FOUR HELIX BUNDLE PROTEIN"/>
    <property type="match status" value="1"/>
</dbReference>
<dbReference type="OrthoDB" id="285993at2"/>
<evidence type="ECO:0000313" key="2">
    <source>
        <dbReference type="Proteomes" id="UP000267517"/>
    </source>
</evidence>
<dbReference type="SUPFAM" id="SSF158446">
    <property type="entry name" value="IVS-encoded protein-like"/>
    <property type="match status" value="1"/>
</dbReference>
<reference evidence="1 2" key="1">
    <citation type="submission" date="2017-05" db="EMBL/GenBank/DDBJ databases">
        <title>whole genome sequence of Prevotella melaninogenica GAI 07411.</title>
        <authorList>
            <person name="Kondo Y."/>
            <person name="Hoshino T."/>
        </authorList>
    </citation>
    <scope>NUCLEOTIDE SEQUENCE [LARGE SCALE GENOMIC DNA]</scope>
    <source>
        <strain evidence="1 2">GAI 07411</strain>
    </source>
</reference>
<accession>A0A250KHW2</accession>
<dbReference type="Gene3D" id="1.20.1440.60">
    <property type="entry name" value="23S rRNA-intervening sequence"/>
    <property type="match status" value="1"/>
</dbReference>
<proteinExistence type="predicted"/>
<dbReference type="PIRSF" id="PIRSF035652">
    <property type="entry name" value="CHP02436"/>
    <property type="match status" value="1"/>
</dbReference>